<keyword evidence="11" id="KW-0472">Membrane</keyword>
<dbReference type="InterPro" id="IPR001613">
    <property type="entry name" value="Flavin_amine_oxidase"/>
</dbReference>
<evidence type="ECO:0000256" key="1">
    <source>
        <dbReference type="ARBA" id="ARBA00001974"/>
    </source>
</evidence>
<keyword evidence="14" id="KW-0285">Flavoprotein</keyword>
<dbReference type="InterPro" id="IPR036188">
    <property type="entry name" value="FAD/NAD-bd_sf"/>
</dbReference>
<keyword evidence="7" id="KW-0735">Signal-anchor</keyword>
<evidence type="ECO:0000256" key="11">
    <source>
        <dbReference type="ARBA" id="ARBA00023136"/>
    </source>
</evidence>
<dbReference type="InterPro" id="IPR050281">
    <property type="entry name" value="Flavin_monoamine_oxidase"/>
</dbReference>
<dbReference type="PANTHER" id="PTHR10742:SF313">
    <property type="entry name" value="AMINE OXIDASE"/>
    <property type="match status" value="1"/>
</dbReference>
<dbReference type="Proteomes" id="UP000663842">
    <property type="component" value="Unassembled WGS sequence"/>
</dbReference>
<comment type="subcellular location">
    <subcellularLocation>
        <location evidence="2">Golgi apparatus membrane</location>
        <topology evidence="2">Single-pass type II membrane protein</topology>
    </subcellularLocation>
</comment>
<keyword evidence="4" id="KW-0328">Glycosyltransferase</keyword>
<comment type="similarity">
    <text evidence="14">Belongs to the flavin monoamine oxidase family.</text>
</comment>
<dbReference type="InterPro" id="IPR002659">
    <property type="entry name" value="Glyco_trans_31"/>
</dbReference>
<protein>
    <recommendedName>
        <fullName evidence="14">Amine oxidase</fullName>
        <ecNumber evidence="14">1.4.3.-</ecNumber>
    </recommendedName>
</protein>
<dbReference type="Gene3D" id="3.90.660.10">
    <property type="match status" value="1"/>
</dbReference>
<dbReference type="AlphaFoldDB" id="A0A818ZH04"/>
<keyword evidence="5" id="KW-0808">Transferase</keyword>
<evidence type="ECO:0000256" key="5">
    <source>
        <dbReference type="ARBA" id="ARBA00022679"/>
    </source>
</evidence>
<evidence type="ECO:0000313" key="16">
    <source>
        <dbReference type="EMBL" id="CAF3768973.1"/>
    </source>
</evidence>
<keyword evidence="8" id="KW-1133">Transmembrane helix</keyword>
<dbReference type="Pfam" id="PF01762">
    <property type="entry name" value="Galactosyl_T"/>
    <property type="match status" value="1"/>
</dbReference>
<dbReference type="EMBL" id="CAJOBF010000188">
    <property type="protein sequence ID" value="CAF3768973.1"/>
    <property type="molecule type" value="Genomic_DNA"/>
</dbReference>
<evidence type="ECO:0000256" key="4">
    <source>
        <dbReference type="ARBA" id="ARBA00022676"/>
    </source>
</evidence>
<keyword evidence="6" id="KW-0812">Transmembrane</keyword>
<accession>A0A818ZH04</accession>
<dbReference type="SUPFAM" id="SSF54373">
    <property type="entry name" value="FAD-linked reductases, C-terminal domain"/>
    <property type="match status" value="1"/>
</dbReference>
<dbReference type="SUPFAM" id="SSF51905">
    <property type="entry name" value="FAD/NAD(P)-binding domain"/>
    <property type="match status" value="1"/>
</dbReference>
<sequence>MRAIKFENDLYQDIVQEDFLDSYRNLTYKAVMALKWISIYCPQASYILKTDDDMIVNTFMLLKHLKFRDSYQLKQNKSIFCRVYESMNVIRNKKIKWYLSEKEYPPKKFPSFCSGSAFILSNDLAETIYNTSLYVPFLWIDDVYITGLVAQAVNVTFKQFKSLYTVNDKLLKSIIPIPFTLDMASCKNIIHLGLILLVDFVGLCTGRLIRTKVVILGGGMAGVMVARTLSEKGISDFLIIEAESVLGGRMKETTFDKYTIELGANWIEGIRNHETGEENPIWTMAKKYNLTSTATDTDDLLTYDQNGQFNYSDVVDQAFAHFKQVLDDATKREASNLEDLSFAEGQRLRGWIPKTPYENVADWWAFDFEFADKPTASSMIRTAANEKATHGQWLEDDQFVTDQRGYAFLVREEAKRIATNKNILYNSTITTIEYSNSSVNITLKNGLIIWADYAICTFSVGVLQHNDVHFIPAFPAWKQESIFSFKMATYTKIFLQFPHKFWSNAQFFLYADPYRRGYYPQWQSLSEIGFFPESNILVVTVVADQALIVEAQSKNQTLIEIMNVLRSMYGKNIPEPNNFYYYRWTLDPLYRGSYSNWPTGTSLCQHNNLGRSIGRLHFAGEAYSQEYYGFLHGAYLEGLKTGKKVADYVLNKTFRTDNRDYSCKQHSSREQKRIILSLLSKLKSGKNSKVSKVEFLQSIHNFHDSKR</sequence>
<evidence type="ECO:0000256" key="13">
    <source>
        <dbReference type="PIRSR" id="PIRSR601613-1"/>
    </source>
</evidence>
<dbReference type="GO" id="GO:0006598">
    <property type="term" value="P:polyamine catabolic process"/>
    <property type="evidence" value="ECO:0007669"/>
    <property type="project" value="TreeGrafter"/>
</dbReference>
<comment type="cofactor">
    <cofactor evidence="1 14">
        <name>FAD</name>
        <dbReference type="ChEBI" id="CHEBI:57692"/>
    </cofactor>
</comment>
<evidence type="ECO:0000256" key="3">
    <source>
        <dbReference type="ARBA" id="ARBA00008661"/>
    </source>
</evidence>
<evidence type="ECO:0000256" key="6">
    <source>
        <dbReference type="ARBA" id="ARBA00022692"/>
    </source>
</evidence>
<reference evidence="16" key="1">
    <citation type="submission" date="2021-02" db="EMBL/GenBank/DDBJ databases">
        <authorList>
            <person name="Nowell W R."/>
        </authorList>
    </citation>
    <scope>NUCLEOTIDE SEQUENCE</scope>
</reference>
<organism evidence="16 17">
    <name type="scientific">Rotaria magnacalcarata</name>
    <dbReference type="NCBI Taxonomy" id="392030"/>
    <lineage>
        <taxon>Eukaryota</taxon>
        <taxon>Metazoa</taxon>
        <taxon>Spiralia</taxon>
        <taxon>Gnathifera</taxon>
        <taxon>Rotifera</taxon>
        <taxon>Eurotatoria</taxon>
        <taxon>Bdelloidea</taxon>
        <taxon>Philodinida</taxon>
        <taxon>Philodinidae</taxon>
        <taxon>Rotaria</taxon>
    </lineage>
</organism>
<keyword evidence="10" id="KW-0333">Golgi apparatus</keyword>
<dbReference type="Pfam" id="PF01593">
    <property type="entry name" value="Amino_oxidase"/>
    <property type="match status" value="1"/>
</dbReference>
<dbReference type="GO" id="GO:0016758">
    <property type="term" value="F:hexosyltransferase activity"/>
    <property type="evidence" value="ECO:0007669"/>
    <property type="project" value="InterPro"/>
</dbReference>
<feature type="binding site" evidence="13">
    <location>
        <begin position="241"/>
        <end position="242"/>
    </location>
    <ligand>
        <name>FAD</name>
        <dbReference type="ChEBI" id="CHEBI:57692"/>
    </ligand>
</feature>
<evidence type="ECO:0000256" key="8">
    <source>
        <dbReference type="ARBA" id="ARBA00022989"/>
    </source>
</evidence>
<evidence type="ECO:0000256" key="14">
    <source>
        <dbReference type="RuleBase" id="RU362067"/>
    </source>
</evidence>
<evidence type="ECO:0000256" key="12">
    <source>
        <dbReference type="ARBA" id="ARBA00023180"/>
    </source>
</evidence>
<evidence type="ECO:0000256" key="2">
    <source>
        <dbReference type="ARBA" id="ARBA00004323"/>
    </source>
</evidence>
<dbReference type="PANTHER" id="PTHR10742">
    <property type="entry name" value="FLAVIN MONOAMINE OXIDASE"/>
    <property type="match status" value="1"/>
</dbReference>
<dbReference type="GO" id="GO:0000139">
    <property type="term" value="C:Golgi membrane"/>
    <property type="evidence" value="ECO:0007669"/>
    <property type="project" value="UniProtKB-SubCell"/>
</dbReference>
<name>A0A818ZH04_9BILA</name>
<dbReference type="GO" id="GO:0008131">
    <property type="term" value="F:primary methylamine oxidase activity"/>
    <property type="evidence" value="ECO:0007669"/>
    <property type="project" value="UniProtKB-ARBA"/>
</dbReference>
<dbReference type="PRINTS" id="PR00757">
    <property type="entry name" value="AMINEOXDASEF"/>
</dbReference>
<proteinExistence type="inferred from homology"/>
<keyword evidence="9 14" id="KW-0560">Oxidoreductase</keyword>
<evidence type="ECO:0000256" key="9">
    <source>
        <dbReference type="ARBA" id="ARBA00023002"/>
    </source>
</evidence>
<feature type="domain" description="Amine oxidase" evidence="15">
    <location>
        <begin position="220"/>
        <end position="641"/>
    </location>
</feature>
<dbReference type="InterPro" id="IPR002937">
    <property type="entry name" value="Amino_oxidase"/>
</dbReference>
<comment type="caution">
    <text evidence="16">The sequence shown here is derived from an EMBL/GenBank/DDBJ whole genome shotgun (WGS) entry which is preliminary data.</text>
</comment>
<evidence type="ECO:0000259" key="15">
    <source>
        <dbReference type="Pfam" id="PF01593"/>
    </source>
</evidence>
<dbReference type="Gene3D" id="3.50.50.60">
    <property type="entry name" value="FAD/NAD(P)-binding domain"/>
    <property type="match status" value="1"/>
</dbReference>
<dbReference type="EC" id="1.4.3.-" evidence="14"/>
<dbReference type="Gene3D" id="3.90.550.50">
    <property type="match status" value="1"/>
</dbReference>
<comment type="similarity">
    <text evidence="3">Belongs to the glycosyltransferase 31 family.</text>
</comment>
<evidence type="ECO:0000256" key="7">
    <source>
        <dbReference type="ARBA" id="ARBA00022968"/>
    </source>
</evidence>
<evidence type="ECO:0000313" key="17">
    <source>
        <dbReference type="Proteomes" id="UP000663842"/>
    </source>
</evidence>
<dbReference type="FunFam" id="3.90.550.50:FF:000001">
    <property type="entry name" value="Hexosyltransferase"/>
    <property type="match status" value="1"/>
</dbReference>
<evidence type="ECO:0000256" key="10">
    <source>
        <dbReference type="ARBA" id="ARBA00023034"/>
    </source>
</evidence>
<gene>
    <name evidence="16" type="ORF">UXM345_LOCUS3010</name>
</gene>
<keyword evidence="14" id="KW-0274">FAD</keyword>
<keyword evidence="12" id="KW-0325">Glycoprotein</keyword>